<dbReference type="EMBL" id="BBNR01000003">
    <property type="protein sequence ID" value="GAL66114.1"/>
    <property type="molecule type" value="Genomic_DNA"/>
</dbReference>
<accession>A0A090VS19</accession>
<evidence type="ECO:0000313" key="3">
    <source>
        <dbReference type="EMBL" id="GAL70483.1"/>
    </source>
</evidence>
<evidence type="ECO:0000259" key="1">
    <source>
        <dbReference type="Pfam" id="PF01593"/>
    </source>
</evidence>
<dbReference type="STRING" id="504487.JCM19538_2511"/>
<organism evidence="2 5">
    <name type="scientific">Jejuia pallidilutea</name>
    <dbReference type="NCBI Taxonomy" id="504487"/>
    <lineage>
        <taxon>Bacteria</taxon>
        <taxon>Pseudomonadati</taxon>
        <taxon>Bacteroidota</taxon>
        <taxon>Flavobacteriia</taxon>
        <taxon>Flavobacteriales</taxon>
        <taxon>Flavobacteriaceae</taxon>
        <taxon>Jejuia</taxon>
    </lineage>
</organism>
<sequence>MDKKIVIVGAGVSGLIAAQQLEKYGYSPVIYEADKRVGGRVQSDEVEGYVLDRGFQVLLSAYPMAKQYLDYKTLNIKSFVSGSYIFKNGEQLCIGDPLRDISLLWPTIFSKVGLFSDKLKVFKLRQILKKKTIDAIFKDEEVTTLQYLQRFGFSEAIINNFFKPFFTGIFLETELRTSSRMFEFIFKMFGEGEAVIPKKGIQEIPNQLLSKLKQTDVKYQQEVETIKEHTLVFKDASKVTFDYCIVATEASGIIPNMANAVNGWKSTQTLYFEVDASMVFKKHMIGLLAATDDALVNSISFPHTKNTPNKLLSVSVVKQHSFNEFELIKRIAEELKSYFNITTIKHLKTYNIKKALPNLDTVAYSVYPSETQLTNSIYLAGDTLLNGSLNAAMVSGELAAKAIHEKITGYVE</sequence>
<dbReference type="Proteomes" id="UP000029641">
    <property type="component" value="Unassembled WGS sequence"/>
</dbReference>
<evidence type="ECO:0000313" key="2">
    <source>
        <dbReference type="EMBL" id="GAL66114.1"/>
    </source>
</evidence>
<reference evidence="6" key="1">
    <citation type="journal article" date="2014" name="Genome Announc.">
        <title>Draft Genome Sequence of Marine Flavobacterium Jejuia pallidilutea Strain 11shimoA1 and Pigmentation Mutants.</title>
        <authorList>
            <person name="Takatani N."/>
            <person name="Nakanishi M."/>
            <person name="Meirelles P."/>
            <person name="Mino S."/>
            <person name="Suda W."/>
            <person name="Oshima K."/>
            <person name="Hattori M."/>
            <person name="Ohkuma M."/>
            <person name="Hosokawa M."/>
            <person name="Miyashita K."/>
            <person name="Thompson F.L."/>
            <person name="Niwa A."/>
            <person name="Sawabe T."/>
            <person name="Sawabe T."/>
        </authorList>
    </citation>
    <scope>NUCLEOTIDE SEQUENCE [LARGE SCALE GENOMIC DNA]</scope>
    <source>
        <strain evidence="6">JCM 19538</strain>
    </source>
</reference>
<evidence type="ECO:0000313" key="5">
    <source>
        <dbReference type="Proteomes" id="UP000029641"/>
    </source>
</evidence>
<dbReference type="RefSeq" id="WP_042241653.1">
    <property type="nucleotide sequence ID" value="NZ_BBNR01000003.1"/>
</dbReference>
<evidence type="ECO:0000313" key="4">
    <source>
        <dbReference type="EMBL" id="GAL88148.1"/>
    </source>
</evidence>
<name>A0A090VS19_9FLAO</name>
<dbReference type="Pfam" id="PF01593">
    <property type="entry name" value="Amino_oxidase"/>
    <property type="match status" value="1"/>
</dbReference>
<dbReference type="EMBL" id="BBNS01000006">
    <property type="protein sequence ID" value="GAL70483.1"/>
    <property type="molecule type" value="Genomic_DNA"/>
</dbReference>
<dbReference type="Proteomes" id="UP000029646">
    <property type="component" value="Unassembled WGS sequence"/>
</dbReference>
<comment type="caution">
    <text evidence="2">The sequence shown here is derived from an EMBL/GenBank/DDBJ whole genome shotgun (WGS) entry which is preliminary data.</text>
</comment>
<dbReference type="Gene3D" id="3.50.50.60">
    <property type="entry name" value="FAD/NAD(P)-binding domain"/>
    <property type="match status" value="1"/>
</dbReference>
<dbReference type="EMBL" id="BBNY01000001">
    <property type="protein sequence ID" value="GAL88148.1"/>
    <property type="molecule type" value="Genomic_DNA"/>
</dbReference>
<dbReference type="Proteomes" id="UP000030184">
    <property type="component" value="Unassembled WGS sequence"/>
</dbReference>
<feature type="domain" description="Amine oxidase" evidence="1">
    <location>
        <begin position="12"/>
        <end position="403"/>
    </location>
</feature>
<gene>
    <name evidence="2" type="ORF">JCM19301_679</name>
    <name evidence="3" type="ORF">JCM19302_1392</name>
    <name evidence="4" type="ORF">JCM19538_2511</name>
</gene>
<dbReference type="AlphaFoldDB" id="A0A090VS19"/>
<dbReference type="PRINTS" id="PR00419">
    <property type="entry name" value="ADXRDTASE"/>
</dbReference>
<dbReference type="eggNOG" id="COG1232">
    <property type="taxonomic scope" value="Bacteria"/>
</dbReference>
<evidence type="ECO:0000313" key="6">
    <source>
        <dbReference type="Proteomes" id="UP000030184"/>
    </source>
</evidence>
<protein>
    <submittedName>
        <fullName evidence="2">Probable oxidoreductase</fullName>
    </submittedName>
</protein>
<dbReference type="GO" id="GO:0016491">
    <property type="term" value="F:oxidoreductase activity"/>
    <property type="evidence" value="ECO:0007669"/>
    <property type="project" value="InterPro"/>
</dbReference>
<dbReference type="PANTHER" id="PTHR42841">
    <property type="entry name" value="AMINE OXIDASE"/>
    <property type="match status" value="1"/>
</dbReference>
<proteinExistence type="predicted"/>
<dbReference type="OrthoDB" id="9767561at2"/>
<keyword evidence="6" id="KW-1185">Reference proteome</keyword>
<dbReference type="SUPFAM" id="SSF51905">
    <property type="entry name" value="FAD/NAD(P)-binding domain"/>
    <property type="match status" value="1"/>
</dbReference>
<dbReference type="InterPro" id="IPR002937">
    <property type="entry name" value="Amino_oxidase"/>
</dbReference>
<dbReference type="InterPro" id="IPR036188">
    <property type="entry name" value="FAD/NAD-bd_sf"/>
</dbReference>